<dbReference type="Gene3D" id="3.20.20.140">
    <property type="entry name" value="Metal-dependent hydrolases"/>
    <property type="match status" value="1"/>
</dbReference>
<dbReference type="InterPro" id="IPR006680">
    <property type="entry name" value="Amidohydro-rel"/>
</dbReference>
<evidence type="ECO:0000256" key="1">
    <source>
        <dbReference type="ARBA" id="ARBA00023239"/>
    </source>
</evidence>
<dbReference type="GO" id="GO:0005737">
    <property type="term" value="C:cytoplasm"/>
    <property type="evidence" value="ECO:0007669"/>
    <property type="project" value="TreeGrafter"/>
</dbReference>
<dbReference type="CDD" id="cd01292">
    <property type="entry name" value="metallo-dependent_hydrolases"/>
    <property type="match status" value="1"/>
</dbReference>
<sequence length="264" mass="29630">MVIDFHTHIFNDELAPKARAALLKNSHNAYRHCTDMTRGGLLSYMDAHGIDKSVVLSIATKPTQTEKINAWAASVNDDRLIAFGSVYPLGDNWKKDIDAVVSYGLKGIKLHPEYQNFDVDDERVFPLYDYAFSKGLIVLWHAGYDPIGTPPYRSNPRRFAALADRFDGAKMVVAHLGGQEQWVEVAEFLAGKNVWMDTSMATQYCPKDLFEFIVKKHGADRVVFASDSPWSDTAEAAEMIRNCDFTPEDKEKILHGTAEKLLGL</sequence>
<dbReference type="GO" id="GO:0016787">
    <property type="term" value="F:hydrolase activity"/>
    <property type="evidence" value="ECO:0007669"/>
    <property type="project" value="InterPro"/>
</dbReference>
<reference evidence="3" key="1">
    <citation type="submission" date="2020-10" db="EMBL/GenBank/DDBJ databases">
        <authorList>
            <person name="Gilroy R."/>
        </authorList>
    </citation>
    <scope>NUCLEOTIDE SEQUENCE</scope>
    <source>
        <strain evidence="3">1063</strain>
    </source>
</reference>
<name>A0A9D1HSU6_9FIRM</name>
<reference evidence="3" key="2">
    <citation type="journal article" date="2021" name="PeerJ">
        <title>Extensive microbial diversity within the chicken gut microbiome revealed by metagenomics and culture.</title>
        <authorList>
            <person name="Gilroy R."/>
            <person name="Ravi A."/>
            <person name="Getino M."/>
            <person name="Pursley I."/>
            <person name="Horton D.L."/>
            <person name="Alikhan N.F."/>
            <person name="Baker D."/>
            <person name="Gharbi K."/>
            <person name="Hall N."/>
            <person name="Watson M."/>
            <person name="Adriaenssens E.M."/>
            <person name="Foster-Nyarko E."/>
            <person name="Jarju S."/>
            <person name="Secka A."/>
            <person name="Antonio M."/>
            <person name="Oren A."/>
            <person name="Chaudhuri R.R."/>
            <person name="La Ragione R."/>
            <person name="Hildebrand F."/>
            <person name="Pallen M.J."/>
        </authorList>
    </citation>
    <scope>NUCLEOTIDE SEQUENCE</scope>
    <source>
        <strain evidence="3">1063</strain>
    </source>
</reference>
<evidence type="ECO:0000313" key="3">
    <source>
        <dbReference type="EMBL" id="HIU21704.1"/>
    </source>
</evidence>
<accession>A0A9D1HSU6</accession>
<protein>
    <submittedName>
        <fullName evidence="3">Amidohydrolase</fullName>
    </submittedName>
</protein>
<evidence type="ECO:0000313" key="4">
    <source>
        <dbReference type="Proteomes" id="UP000824088"/>
    </source>
</evidence>
<dbReference type="GO" id="GO:0016831">
    <property type="term" value="F:carboxy-lyase activity"/>
    <property type="evidence" value="ECO:0007669"/>
    <property type="project" value="InterPro"/>
</dbReference>
<dbReference type="InterPro" id="IPR032466">
    <property type="entry name" value="Metal_Hydrolase"/>
</dbReference>
<dbReference type="SUPFAM" id="SSF51556">
    <property type="entry name" value="Metallo-dependent hydrolases"/>
    <property type="match status" value="1"/>
</dbReference>
<feature type="domain" description="Amidohydrolase-related" evidence="2">
    <location>
        <begin position="3"/>
        <end position="264"/>
    </location>
</feature>
<keyword evidence="1" id="KW-0456">Lyase</keyword>
<gene>
    <name evidence="3" type="ORF">IAD51_05700</name>
</gene>
<organism evidence="3 4">
    <name type="scientific">Candidatus Limadaptatus stercorigallinarum</name>
    <dbReference type="NCBI Taxonomy" id="2840845"/>
    <lineage>
        <taxon>Bacteria</taxon>
        <taxon>Bacillati</taxon>
        <taxon>Bacillota</taxon>
        <taxon>Clostridia</taxon>
        <taxon>Eubacteriales</taxon>
        <taxon>Candidatus Limadaptatus</taxon>
    </lineage>
</organism>
<dbReference type="Proteomes" id="UP000824088">
    <property type="component" value="Unassembled WGS sequence"/>
</dbReference>
<dbReference type="AlphaFoldDB" id="A0A9D1HSU6"/>
<dbReference type="Pfam" id="PF04909">
    <property type="entry name" value="Amidohydro_2"/>
    <property type="match status" value="1"/>
</dbReference>
<dbReference type="PANTHER" id="PTHR21240">
    <property type="entry name" value="2-AMINO-3-CARBOXYLMUCONATE-6-SEMIALDEHYDE DECARBOXYLASE"/>
    <property type="match status" value="1"/>
</dbReference>
<dbReference type="PANTHER" id="PTHR21240:SF28">
    <property type="entry name" value="ISO-OROTATE DECARBOXYLASE (EUROFUNG)"/>
    <property type="match status" value="1"/>
</dbReference>
<comment type="caution">
    <text evidence="3">The sequence shown here is derived from an EMBL/GenBank/DDBJ whole genome shotgun (WGS) entry which is preliminary data.</text>
</comment>
<dbReference type="InterPro" id="IPR032465">
    <property type="entry name" value="ACMSD"/>
</dbReference>
<dbReference type="EMBL" id="DVMN01000102">
    <property type="protein sequence ID" value="HIU21704.1"/>
    <property type="molecule type" value="Genomic_DNA"/>
</dbReference>
<proteinExistence type="predicted"/>
<evidence type="ECO:0000259" key="2">
    <source>
        <dbReference type="Pfam" id="PF04909"/>
    </source>
</evidence>
<dbReference type="GO" id="GO:0019748">
    <property type="term" value="P:secondary metabolic process"/>
    <property type="evidence" value="ECO:0007669"/>
    <property type="project" value="TreeGrafter"/>
</dbReference>